<dbReference type="PRINTS" id="PR00385">
    <property type="entry name" value="P450"/>
</dbReference>
<dbReference type="InterPro" id="IPR050121">
    <property type="entry name" value="Cytochrome_P450_monoxygenase"/>
</dbReference>
<feature type="binding site" description="axial binding residue" evidence="13">
    <location>
        <position position="436"/>
    </location>
    <ligand>
        <name>heme</name>
        <dbReference type="ChEBI" id="CHEBI:30413"/>
    </ligand>
    <ligandPart>
        <name>Fe</name>
        <dbReference type="ChEBI" id="CHEBI:18248"/>
    </ligandPart>
</feature>
<comment type="similarity">
    <text evidence="4">Belongs to the cytochrome P450 family.</text>
</comment>
<dbReference type="InterPro" id="IPR036396">
    <property type="entry name" value="Cyt_P450_sf"/>
</dbReference>
<accession>A0AAD7BZX2</accession>
<comment type="caution">
    <text evidence="14">The sequence shown here is derived from an EMBL/GenBank/DDBJ whole genome shotgun (WGS) entry which is preliminary data.</text>
</comment>
<keyword evidence="7 13" id="KW-0479">Metal-binding</keyword>
<dbReference type="GO" id="GO:0005506">
    <property type="term" value="F:iron ion binding"/>
    <property type="evidence" value="ECO:0007669"/>
    <property type="project" value="InterPro"/>
</dbReference>
<dbReference type="InterPro" id="IPR001128">
    <property type="entry name" value="Cyt_P450"/>
</dbReference>
<comment type="subcellular location">
    <subcellularLocation>
        <location evidence="2">Membrane</location>
    </subcellularLocation>
</comment>
<dbReference type="Pfam" id="PF00067">
    <property type="entry name" value="p450"/>
    <property type="match status" value="1"/>
</dbReference>
<dbReference type="PANTHER" id="PTHR24305">
    <property type="entry name" value="CYTOCHROME P450"/>
    <property type="match status" value="1"/>
</dbReference>
<evidence type="ECO:0000256" key="5">
    <source>
        <dbReference type="ARBA" id="ARBA00022617"/>
    </source>
</evidence>
<dbReference type="EMBL" id="JARKIF010000007">
    <property type="protein sequence ID" value="KAJ7635067.1"/>
    <property type="molecule type" value="Genomic_DNA"/>
</dbReference>
<reference evidence="14" key="1">
    <citation type="submission" date="2023-03" db="EMBL/GenBank/DDBJ databases">
        <title>Massive genome expansion in bonnet fungi (Mycena s.s.) driven by repeated elements and novel gene families across ecological guilds.</title>
        <authorList>
            <consortium name="Lawrence Berkeley National Laboratory"/>
            <person name="Harder C.B."/>
            <person name="Miyauchi S."/>
            <person name="Viragh M."/>
            <person name="Kuo A."/>
            <person name="Thoen E."/>
            <person name="Andreopoulos B."/>
            <person name="Lu D."/>
            <person name="Skrede I."/>
            <person name="Drula E."/>
            <person name="Henrissat B."/>
            <person name="Morin E."/>
            <person name="Kohler A."/>
            <person name="Barry K."/>
            <person name="LaButti K."/>
            <person name="Morin E."/>
            <person name="Salamov A."/>
            <person name="Lipzen A."/>
            <person name="Mereny Z."/>
            <person name="Hegedus B."/>
            <person name="Baldrian P."/>
            <person name="Stursova M."/>
            <person name="Weitz H."/>
            <person name="Taylor A."/>
            <person name="Grigoriev I.V."/>
            <person name="Nagy L.G."/>
            <person name="Martin F."/>
            <person name="Kauserud H."/>
        </authorList>
    </citation>
    <scope>NUCLEOTIDE SEQUENCE</scope>
    <source>
        <strain evidence="14">9284</strain>
    </source>
</reference>
<dbReference type="InterPro" id="IPR002401">
    <property type="entry name" value="Cyt_P450_E_grp-I"/>
</dbReference>
<dbReference type="Gene3D" id="1.10.630.10">
    <property type="entry name" value="Cytochrome P450"/>
    <property type="match status" value="1"/>
</dbReference>
<protein>
    <submittedName>
        <fullName evidence="14">Cytochrome P450</fullName>
    </submittedName>
</protein>
<dbReference type="GO" id="GO:0016020">
    <property type="term" value="C:membrane"/>
    <property type="evidence" value="ECO:0007669"/>
    <property type="project" value="UniProtKB-SubCell"/>
</dbReference>
<evidence type="ECO:0000256" key="4">
    <source>
        <dbReference type="ARBA" id="ARBA00010617"/>
    </source>
</evidence>
<gene>
    <name evidence="14" type="ORF">FB45DRAFT_910648</name>
</gene>
<evidence type="ECO:0000256" key="3">
    <source>
        <dbReference type="ARBA" id="ARBA00004721"/>
    </source>
</evidence>
<evidence type="ECO:0000313" key="14">
    <source>
        <dbReference type="EMBL" id="KAJ7635067.1"/>
    </source>
</evidence>
<comment type="pathway">
    <text evidence="3">Secondary metabolite biosynthesis; terpenoid biosynthesis.</text>
</comment>
<evidence type="ECO:0000256" key="10">
    <source>
        <dbReference type="ARBA" id="ARBA00023004"/>
    </source>
</evidence>
<evidence type="ECO:0000256" key="6">
    <source>
        <dbReference type="ARBA" id="ARBA00022692"/>
    </source>
</evidence>
<dbReference type="PANTHER" id="PTHR24305:SF166">
    <property type="entry name" value="CYTOCHROME P450 12A4, MITOCHONDRIAL-RELATED"/>
    <property type="match status" value="1"/>
</dbReference>
<dbReference type="AlphaFoldDB" id="A0AAD7BZX2"/>
<keyword evidence="9" id="KW-0560">Oxidoreductase</keyword>
<evidence type="ECO:0000313" key="15">
    <source>
        <dbReference type="Proteomes" id="UP001221142"/>
    </source>
</evidence>
<keyword evidence="11" id="KW-0503">Monooxygenase</keyword>
<evidence type="ECO:0000256" key="12">
    <source>
        <dbReference type="ARBA" id="ARBA00023136"/>
    </source>
</evidence>
<name>A0AAD7BZX2_9AGAR</name>
<proteinExistence type="inferred from homology"/>
<dbReference type="Proteomes" id="UP001221142">
    <property type="component" value="Unassembled WGS sequence"/>
</dbReference>
<sequence>MPSHIPTSLLLAGASAAALIVTLAFRRPSTVRNIEGPPSPSWLFGSMIQLFIPAQHGDHEFQWQKAYGAAYRLKGCFGEDRLMLSDPAAMQFIINNSKFEHSPVFHNLTKLLSDKRSLSVAKGDRHKRLRATSVRHYQPLMQKAAEGMSRTLENAMSTSPSQDINIYPMLATASLSSISEAVFGGASQDLIQEFVRTNTRAASLSTGLNGTIVLIDAVGSHLPEWVWDIVTLLPTAAFNILRRVKHLARRIGKRVVREKMDAISQGLEMENDVFTRLLSGKMNMTLTDEDVAAQTSLFLIAGQEPAAHTMAFGIYELSRNPDFQDSLRREIHSARGSDAGVVYGDMPLLNAFIKEILRMYPIGPLIERVATEDTIPIQKGQVINLAIASYQRLESLWGIDAGEFKPLRWVEGSAYRGEAIGPYANLLTFLGGPRTCLGCEFNILEMQVVFCELVANFSFTLAEHDFLRLRGSTILTPTNSAGQKGAPFRVTQIV</sequence>
<evidence type="ECO:0000256" key="1">
    <source>
        <dbReference type="ARBA" id="ARBA00001971"/>
    </source>
</evidence>
<evidence type="ECO:0000256" key="9">
    <source>
        <dbReference type="ARBA" id="ARBA00023002"/>
    </source>
</evidence>
<dbReference type="GO" id="GO:0020037">
    <property type="term" value="F:heme binding"/>
    <property type="evidence" value="ECO:0007669"/>
    <property type="project" value="InterPro"/>
</dbReference>
<keyword evidence="12" id="KW-0472">Membrane</keyword>
<dbReference type="PRINTS" id="PR00463">
    <property type="entry name" value="EP450I"/>
</dbReference>
<comment type="cofactor">
    <cofactor evidence="1 13">
        <name>heme</name>
        <dbReference type="ChEBI" id="CHEBI:30413"/>
    </cofactor>
</comment>
<organism evidence="14 15">
    <name type="scientific">Roridomyces roridus</name>
    <dbReference type="NCBI Taxonomy" id="1738132"/>
    <lineage>
        <taxon>Eukaryota</taxon>
        <taxon>Fungi</taxon>
        <taxon>Dikarya</taxon>
        <taxon>Basidiomycota</taxon>
        <taxon>Agaricomycotina</taxon>
        <taxon>Agaricomycetes</taxon>
        <taxon>Agaricomycetidae</taxon>
        <taxon>Agaricales</taxon>
        <taxon>Marasmiineae</taxon>
        <taxon>Mycenaceae</taxon>
        <taxon>Roridomyces</taxon>
    </lineage>
</organism>
<keyword evidence="10 13" id="KW-0408">Iron</keyword>
<keyword evidence="6" id="KW-0812">Transmembrane</keyword>
<dbReference type="GO" id="GO:0016705">
    <property type="term" value="F:oxidoreductase activity, acting on paired donors, with incorporation or reduction of molecular oxygen"/>
    <property type="evidence" value="ECO:0007669"/>
    <property type="project" value="InterPro"/>
</dbReference>
<keyword evidence="15" id="KW-1185">Reference proteome</keyword>
<evidence type="ECO:0000256" key="13">
    <source>
        <dbReference type="PIRSR" id="PIRSR602401-1"/>
    </source>
</evidence>
<evidence type="ECO:0000256" key="11">
    <source>
        <dbReference type="ARBA" id="ARBA00023033"/>
    </source>
</evidence>
<evidence type="ECO:0000256" key="8">
    <source>
        <dbReference type="ARBA" id="ARBA00022989"/>
    </source>
</evidence>
<keyword evidence="8" id="KW-1133">Transmembrane helix</keyword>
<dbReference type="SUPFAM" id="SSF48264">
    <property type="entry name" value="Cytochrome P450"/>
    <property type="match status" value="1"/>
</dbReference>
<evidence type="ECO:0000256" key="7">
    <source>
        <dbReference type="ARBA" id="ARBA00022723"/>
    </source>
</evidence>
<evidence type="ECO:0000256" key="2">
    <source>
        <dbReference type="ARBA" id="ARBA00004370"/>
    </source>
</evidence>
<dbReference type="GO" id="GO:0004497">
    <property type="term" value="F:monooxygenase activity"/>
    <property type="evidence" value="ECO:0007669"/>
    <property type="project" value="UniProtKB-KW"/>
</dbReference>
<keyword evidence="5 13" id="KW-0349">Heme</keyword>